<protein>
    <recommendedName>
        <fullName evidence="2">RelA/SpoT domain-containing protein</fullName>
    </recommendedName>
</protein>
<feature type="region of interest" description="Disordered" evidence="1">
    <location>
        <begin position="110"/>
        <end position="153"/>
    </location>
</feature>
<dbReference type="Pfam" id="PF04607">
    <property type="entry name" value="RelA_SpoT"/>
    <property type="match status" value="1"/>
</dbReference>
<sequence>MGVTSQPSRSSTPPVTRLQKSKSSIVSFTRPGSSRRESGEEAGGFKFGSLDEAPSSAPQPIPFNKAGPHHARSFNLHNLSDSAASFTSLPPLRRPDCFVTTARTCVEGFNAPESDAQREHRSPTGHPPRRGLLSRQLNGDSASNSPSSWDDSQASALKEKLEKCLRQSPSLPTTPLLPDSVHLAQDVMDKLKSALVQRAYQDHSVRDAEFTSRLTSMLLHMADVRCTLVKLASSLHTLRKMGALPEAQQQRIAHGTLQVLTPLANRLGVWSLKAEMEDLCFKALHPAEHAELKAKLRGSQEPAQLQQSLDAIKLALETSSVAHHELSGRPKNLYGVFRKMEAKGYGIDQIYDVRALRIIVDSKTDCYRAMRAVHKLFAPMREHKDYIKSPKGNGYQSLHTVVRGPDGVPIEVQIRTAKMHMLAEFGMAAHWRYKEQLAISKDFDDTFINQQVAWARFCITWQLELQDKKFRPSGSPPRDNSLAAIASQVTAGCIFPEHKPSCGFAAYMQRGGLAPLPRTEQHQAELPVHIVMFNNVSPSKGSMSIESVPPRCTAGQLTALLHKGGLGPAVPVSVRILVNQEEVHDASTLLQHGDKVEIFRSEFAPAPSPVRPWAPPQKLERERQRLARIYSKSASKASMLAADLASDLADLASDTLGLDMEELGTEFVKVDPMRRQGSGFAAVV</sequence>
<evidence type="ECO:0000259" key="2">
    <source>
        <dbReference type="SMART" id="SM00954"/>
    </source>
</evidence>
<dbReference type="SUPFAM" id="SSF109604">
    <property type="entry name" value="HD-domain/PDEase-like"/>
    <property type="match status" value="1"/>
</dbReference>
<dbReference type="PANTHER" id="PTHR21262:SF31">
    <property type="entry name" value="GTP PYROPHOSPHOKINASE"/>
    <property type="match status" value="1"/>
</dbReference>
<keyword evidence="4" id="KW-1185">Reference proteome</keyword>
<feature type="compositionally biased region" description="Low complexity" evidence="1">
    <location>
        <begin position="140"/>
        <end position="153"/>
    </location>
</feature>
<gene>
    <name evidence="3" type="ORF">WJX72_004985</name>
</gene>
<dbReference type="Gene3D" id="3.30.460.10">
    <property type="entry name" value="Beta Polymerase, domain 2"/>
    <property type="match status" value="1"/>
</dbReference>
<dbReference type="GO" id="GO:0009507">
    <property type="term" value="C:chloroplast"/>
    <property type="evidence" value="ECO:0007669"/>
    <property type="project" value="TreeGrafter"/>
</dbReference>
<evidence type="ECO:0000313" key="3">
    <source>
        <dbReference type="EMBL" id="KAK9823732.1"/>
    </source>
</evidence>
<dbReference type="PANTHER" id="PTHR21262">
    <property type="entry name" value="GUANOSINE-3',5'-BIS DIPHOSPHATE 3'-PYROPHOSPHOHYDROLASE"/>
    <property type="match status" value="1"/>
</dbReference>
<feature type="compositionally biased region" description="Polar residues" evidence="1">
    <location>
        <begin position="1"/>
        <end position="14"/>
    </location>
</feature>
<dbReference type="CDD" id="cd05399">
    <property type="entry name" value="NT_Rel-Spo_like"/>
    <property type="match status" value="1"/>
</dbReference>
<dbReference type="SMART" id="SM00954">
    <property type="entry name" value="RelA_SpoT"/>
    <property type="match status" value="1"/>
</dbReference>
<dbReference type="Pfam" id="PF13328">
    <property type="entry name" value="HD_4"/>
    <property type="match status" value="1"/>
</dbReference>
<dbReference type="SUPFAM" id="SSF81301">
    <property type="entry name" value="Nucleotidyltransferase"/>
    <property type="match status" value="1"/>
</dbReference>
<dbReference type="GO" id="GO:0015969">
    <property type="term" value="P:guanosine tetraphosphate metabolic process"/>
    <property type="evidence" value="ECO:0007669"/>
    <property type="project" value="InterPro"/>
</dbReference>
<dbReference type="InterPro" id="IPR043519">
    <property type="entry name" value="NT_sf"/>
</dbReference>
<dbReference type="EMBL" id="JALJOR010000002">
    <property type="protein sequence ID" value="KAK9823732.1"/>
    <property type="molecule type" value="Genomic_DNA"/>
</dbReference>
<accession>A0AAW1QQM2</accession>
<proteinExistence type="predicted"/>
<feature type="domain" description="RelA/SpoT" evidence="2">
    <location>
        <begin position="328"/>
        <end position="437"/>
    </location>
</feature>
<comment type="caution">
    <text evidence="3">The sequence shown here is derived from an EMBL/GenBank/DDBJ whole genome shotgun (WGS) entry which is preliminary data.</text>
</comment>
<reference evidence="3 4" key="1">
    <citation type="journal article" date="2024" name="Nat. Commun.">
        <title>Phylogenomics reveals the evolutionary origins of lichenization in chlorophyte algae.</title>
        <authorList>
            <person name="Puginier C."/>
            <person name="Libourel C."/>
            <person name="Otte J."/>
            <person name="Skaloud P."/>
            <person name="Haon M."/>
            <person name="Grisel S."/>
            <person name="Petersen M."/>
            <person name="Berrin J.G."/>
            <person name="Delaux P.M."/>
            <person name="Dal Grande F."/>
            <person name="Keller J."/>
        </authorList>
    </citation>
    <scope>NUCLEOTIDE SEQUENCE [LARGE SCALE GENOMIC DNA]</scope>
    <source>
        <strain evidence="3 4">SAG 2043</strain>
    </source>
</reference>
<dbReference type="AlphaFoldDB" id="A0AAW1QQM2"/>
<feature type="compositionally biased region" description="Polar residues" evidence="1">
    <location>
        <begin position="21"/>
        <end position="32"/>
    </location>
</feature>
<dbReference type="Gene3D" id="1.10.3210.10">
    <property type="entry name" value="Hypothetical protein af1432"/>
    <property type="match status" value="1"/>
</dbReference>
<evidence type="ECO:0000256" key="1">
    <source>
        <dbReference type="SAM" id="MobiDB-lite"/>
    </source>
</evidence>
<organism evidence="3 4">
    <name type="scientific">[Myrmecia] bisecta</name>
    <dbReference type="NCBI Taxonomy" id="41462"/>
    <lineage>
        <taxon>Eukaryota</taxon>
        <taxon>Viridiplantae</taxon>
        <taxon>Chlorophyta</taxon>
        <taxon>core chlorophytes</taxon>
        <taxon>Trebouxiophyceae</taxon>
        <taxon>Trebouxiales</taxon>
        <taxon>Trebouxiaceae</taxon>
        <taxon>Myrmecia</taxon>
    </lineage>
</organism>
<dbReference type="InterPro" id="IPR007685">
    <property type="entry name" value="RelA_SpoT"/>
</dbReference>
<dbReference type="Proteomes" id="UP001489004">
    <property type="component" value="Unassembled WGS sequence"/>
</dbReference>
<name>A0AAW1QQM2_9CHLO</name>
<evidence type="ECO:0000313" key="4">
    <source>
        <dbReference type="Proteomes" id="UP001489004"/>
    </source>
</evidence>
<feature type="region of interest" description="Disordered" evidence="1">
    <location>
        <begin position="1"/>
        <end position="69"/>
    </location>
</feature>